<evidence type="ECO:0000256" key="4">
    <source>
        <dbReference type="ARBA" id="ARBA00023143"/>
    </source>
</evidence>
<dbReference type="SUPFAM" id="SSF64518">
    <property type="entry name" value="Phase 1 flagellin"/>
    <property type="match status" value="1"/>
</dbReference>
<gene>
    <name evidence="6" type="ORF">LMG21510_03811</name>
</gene>
<dbReference type="InterPro" id="IPR013384">
    <property type="entry name" value="Flagell_FlgL"/>
</dbReference>
<evidence type="ECO:0000259" key="5">
    <source>
        <dbReference type="Pfam" id="PF00669"/>
    </source>
</evidence>
<organism evidence="6 7">
    <name type="scientific">Cupriavidus respiraculi</name>
    <dbReference type="NCBI Taxonomy" id="195930"/>
    <lineage>
        <taxon>Bacteria</taxon>
        <taxon>Pseudomonadati</taxon>
        <taxon>Pseudomonadota</taxon>
        <taxon>Betaproteobacteria</taxon>
        <taxon>Burkholderiales</taxon>
        <taxon>Burkholderiaceae</taxon>
        <taxon>Cupriavidus</taxon>
    </lineage>
</organism>
<dbReference type="EMBL" id="CAJZAH010000004">
    <property type="protein sequence ID" value="CAG9179548.1"/>
    <property type="molecule type" value="Genomic_DNA"/>
</dbReference>
<evidence type="ECO:0000313" key="7">
    <source>
        <dbReference type="Proteomes" id="UP000721236"/>
    </source>
</evidence>
<dbReference type="Gene3D" id="1.20.1330.10">
    <property type="entry name" value="f41 fragment of flagellin, N-terminal domain"/>
    <property type="match status" value="2"/>
</dbReference>
<protein>
    <recommendedName>
        <fullName evidence="5">Flagellin N-terminal domain-containing protein</fullName>
    </recommendedName>
</protein>
<keyword evidence="4" id="KW-0975">Bacterial flagellum</keyword>
<feature type="domain" description="Flagellin N-terminal" evidence="5">
    <location>
        <begin position="14"/>
        <end position="139"/>
    </location>
</feature>
<evidence type="ECO:0000256" key="3">
    <source>
        <dbReference type="ARBA" id="ARBA00005709"/>
    </source>
</evidence>
<comment type="similarity">
    <text evidence="3">Belongs to the bacterial flagellin family.</text>
</comment>
<dbReference type="InterPro" id="IPR001029">
    <property type="entry name" value="Flagellin_N"/>
</dbReference>
<evidence type="ECO:0000256" key="2">
    <source>
        <dbReference type="ARBA" id="ARBA00004613"/>
    </source>
</evidence>
<name>A0ABN7Z0N6_9BURK</name>
<dbReference type="Pfam" id="PF00669">
    <property type="entry name" value="Flagellin_N"/>
    <property type="match status" value="1"/>
</dbReference>
<accession>A0ABN7Z0N6</accession>
<comment type="caution">
    <text evidence="6">The sequence shown here is derived from an EMBL/GenBank/DDBJ whole genome shotgun (WGS) entry which is preliminary data.</text>
</comment>
<dbReference type="Proteomes" id="UP000721236">
    <property type="component" value="Unassembled WGS sequence"/>
</dbReference>
<dbReference type="InterPro" id="IPR001492">
    <property type="entry name" value="Flagellin"/>
</dbReference>
<proteinExistence type="inferred from homology"/>
<keyword evidence="7" id="KW-1185">Reference proteome</keyword>
<reference evidence="6 7" key="1">
    <citation type="submission" date="2021-08" db="EMBL/GenBank/DDBJ databases">
        <authorList>
            <person name="Peeters C."/>
        </authorList>
    </citation>
    <scope>NUCLEOTIDE SEQUENCE [LARGE SCALE GENOMIC DNA]</scope>
    <source>
        <strain evidence="6 7">LMG 21510</strain>
    </source>
</reference>
<comment type="subcellular location">
    <subcellularLocation>
        <location evidence="1">Bacterial flagellum</location>
    </subcellularLocation>
    <subcellularLocation>
        <location evidence="2">Secreted</location>
    </subcellularLocation>
</comment>
<dbReference type="PANTHER" id="PTHR42792">
    <property type="entry name" value="FLAGELLIN"/>
    <property type="match status" value="1"/>
</dbReference>
<dbReference type="RefSeq" id="WP_222207248.1">
    <property type="nucleotide sequence ID" value="NZ_CAJZAH010000004.1"/>
</dbReference>
<dbReference type="PANTHER" id="PTHR42792:SF1">
    <property type="entry name" value="FLAGELLAR HOOK-ASSOCIATED PROTEIN 3"/>
    <property type="match status" value="1"/>
</dbReference>
<sequence length="409" mass="43077">MRVASSTFYQLGLASMNGQQHSLLHVQQQLGTGRRILTPSDDPVGATRALTVAQAGAVNEQYASSRVQASNSLKTEEKALQSVITTIQNIQTLVVRAGNGGLSDSDRAAIATELEGNYNQLLGLANSDDGNGQYLFAGFKSGTPPFAKSGTTVQYNGDTGAQLLQVDVQRQMAAGDNGQDIFLSVTGSANYVLQAGGANTGTATFSALSVTDPTDPLYGHKFEVQFAIDPLTNATSYTVMDNSVVPPAAVGLPTPYTAGDEIEVGGVSFAVSGVPADGDTMSLAPAKQAGTDVFANVQDVITALRKPLATDADRAALDNTLATANRKMSNSLDNVLTVRASVGSRMQELDALDTIGENRGLTYEQTLSALQDVDYAAAISEYYQRSMALQAAQQSFMQIQGMNLFNYLK</sequence>
<evidence type="ECO:0000256" key="1">
    <source>
        <dbReference type="ARBA" id="ARBA00004365"/>
    </source>
</evidence>
<dbReference type="NCBIfam" id="TIGR02550">
    <property type="entry name" value="flagell_flgL"/>
    <property type="match status" value="1"/>
</dbReference>
<evidence type="ECO:0000313" key="6">
    <source>
        <dbReference type="EMBL" id="CAG9179548.1"/>
    </source>
</evidence>